<protein>
    <submittedName>
        <fullName evidence="1">Uncharacterized protein</fullName>
    </submittedName>
</protein>
<proteinExistence type="predicted"/>
<accession>A0ABQ9ISQ2</accession>
<dbReference type="EMBL" id="JAPWTJ010002811">
    <property type="protein sequence ID" value="KAJ8964351.1"/>
    <property type="molecule type" value="Genomic_DNA"/>
</dbReference>
<evidence type="ECO:0000313" key="1">
    <source>
        <dbReference type="EMBL" id="KAJ8964351.1"/>
    </source>
</evidence>
<gene>
    <name evidence="1" type="ORF">NQ317_006090</name>
</gene>
<comment type="caution">
    <text evidence="1">The sequence shown here is derived from an EMBL/GenBank/DDBJ whole genome shotgun (WGS) entry which is preliminary data.</text>
</comment>
<dbReference type="Proteomes" id="UP001162164">
    <property type="component" value="Unassembled WGS sequence"/>
</dbReference>
<sequence>MGYGKGENYSILKSLEYWHASEAAENMLLCAHKVPIIDVSLCTIRIINVQGKLFGKICLVKFHLK</sequence>
<organism evidence="1 2">
    <name type="scientific">Molorchus minor</name>
    <dbReference type="NCBI Taxonomy" id="1323400"/>
    <lineage>
        <taxon>Eukaryota</taxon>
        <taxon>Metazoa</taxon>
        <taxon>Ecdysozoa</taxon>
        <taxon>Arthropoda</taxon>
        <taxon>Hexapoda</taxon>
        <taxon>Insecta</taxon>
        <taxon>Pterygota</taxon>
        <taxon>Neoptera</taxon>
        <taxon>Endopterygota</taxon>
        <taxon>Coleoptera</taxon>
        <taxon>Polyphaga</taxon>
        <taxon>Cucujiformia</taxon>
        <taxon>Chrysomeloidea</taxon>
        <taxon>Cerambycidae</taxon>
        <taxon>Lamiinae</taxon>
        <taxon>Monochamini</taxon>
        <taxon>Molorchus</taxon>
    </lineage>
</organism>
<evidence type="ECO:0000313" key="2">
    <source>
        <dbReference type="Proteomes" id="UP001162164"/>
    </source>
</evidence>
<reference evidence="1" key="1">
    <citation type="journal article" date="2023" name="Insect Mol. Biol.">
        <title>Genome sequencing provides insights into the evolution of gene families encoding plant cell wall-degrading enzymes in longhorned beetles.</title>
        <authorList>
            <person name="Shin N.R."/>
            <person name="Okamura Y."/>
            <person name="Kirsch R."/>
            <person name="Pauchet Y."/>
        </authorList>
    </citation>
    <scope>NUCLEOTIDE SEQUENCE</scope>
    <source>
        <strain evidence="1">MMC_N1</strain>
    </source>
</reference>
<keyword evidence="2" id="KW-1185">Reference proteome</keyword>
<name>A0ABQ9ISQ2_9CUCU</name>